<evidence type="ECO:0000256" key="1">
    <source>
        <dbReference type="SAM" id="MobiDB-lite"/>
    </source>
</evidence>
<feature type="compositionally biased region" description="Low complexity" evidence="1">
    <location>
        <begin position="919"/>
        <end position="932"/>
    </location>
</feature>
<feature type="region of interest" description="Disordered" evidence="1">
    <location>
        <begin position="619"/>
        <end position="736"/>
    </location>
</feature>
<organism evidence="2 3">
    <name type="scientific">Tilletia horrida</name>
    <dbReference type="NCBI Taxonomy" id="155126"/>
    <lineage>
        <taxon>Eukaryota</taxon>
        <taxon>Fungi</taxon>
        <taxon>Dikarya</taxon>
        <taxon>Basidiomycota</taxon>
        <taxon>Ustilaginomycotina</taxon>
        <taxon>Exobasidiomycetes</taxon>
        <taxon>Tilletiales</taxon>
        <taxon>Tilletiaceae</taxon>
        <taxon>Tilletia</taxon>
    </lineage>
</organism>
<feature type="region of interest" description="Disordered" evidence="1">
    <location>
        <begin position="836"/>
        <end position="873"/>
    </location>
</feature>
<feature type="compositionally biased region" description="Low complexity" evidence="1">
    <location>
        <begin position="641"/>
        <end position="667"/>
    </location>
</feature>
<name>A0AAN6GK62_9BASI</name>
<proteinExistence type="predicted"/>
<feature type="compositionally biased region" description="Low complexity" evidence="1">
    <location>
        <begin position="681"/>
        <end position="713"/>
    </location>
</feature>
<feature type="region of interest" description="Disordered" evidence="1">
    <location>
        <begin position="917"/>
        <end position="945"/>
    </location>
</feature>
<sequence>MAAIPYPSTSGRHGVPTLNIPFRAIISSSTSSSSNNRSPSPSALGSFANPFASVSSTTTTSSGATSSSSPAPTSPTASAPSPSSSSTSPAPMSAAPSASPAGHHDRHRHQQSDSSVAYNPLLFSSGRRSRRAARGPEVAAGGRRTGGRDIDDMSEEELREHASRRARLDPTVEGEEGSDDLAHFRQRSGMAAAVTGAEGIAAGLRMQRPTSSRSSTSSELPAYFVDPSLPQYEYRARPIWNGMDESEGSGQGNGVPAWARPSAPASGSNDIAPPFGSAAAAPTASFCVIPSTPERRILNLPNRNSPPVPPRSLPNTSGLSILRGSSLSSSVNSTSPTSTAGASIPPPASTVTAVPLASGLGPSALVQPSSETERITSSEALTAAARAVTSPIAAVPPPAYEEQDSSRRPSEADIATAVGMTRSESADSAGTAPTAFPTTEGGQPPILVAIVPGINPPPVPTRSVSLSNASIPTALRERVNVTANAGGSNSHSRDSSLGVAESSGQQEVSEEATVGRSMSWTASSSQEDTAAASSSSSAATTSEGPIQSLNAPTPSASGQIDSDDHQEELQDEEGQTGAVSESEDPSIVMVERGGPSHPLTSKRKRWSQMLMMPLTAASLSASSPLTTSPSNIENRAGGAEGNSPNPTSSGSSSSSSFFKNLLNSSPSPGEGSSTLRPNLISAVGRSSSAGSGTGTATPPAGSGAGSPSSPSTPGGNGAANGQGRRPLSTLANPPSSPTLFSPGSAWGMIGIGLGYSVNPTFSFAGGSGGGANSGAPTTFTNGNTNPNGAPVSQNQGRAGNGNQANPLMAMRIRPPIPSERRSSRAVGRHMRAATTLVPGSGNSRQHPHTVGMSDGSNEIQAGSNLTFPRRGASRTSTATAFHYDASESGAGSSSAAAVLGLSAREWALRLAWLGEGGAESEAASVGGPAASGTERERRSHSVSAM</sequence>
<feature type="compositionally biased region" description="Polar residues" evidence="1">
    <location>
        <begin position="543"/>
        <end position="560"/>
    </location>
</feature>
<protein>
    <submittedName>
        <fullName evidence="2">Uncharacterized protein</fullName>
    </submittedName>
</protein>
<reference evidence="2" key="1">
    <citation type="journal article" date="2023" name="PhytoFront">
        <title>Draft Genome Resources of Seven Strains of Tilletia horrida, Causal Agent of Kernel Smut of Rice.</title>
        <authorList>
            <person name="Khanal S."/>
            <person name="Antony Babu S."/>
            <person name="Zhou X.G."/>
        </authorList>
    </citation>
    <scope>NUCLEOTIDE SEQUENCE</scope>
    <source>
        <strain evidence="2">TX6</strain>
    </source>
</reference>
<feature type="region of interest" description="Disordered" evidence="1">
    <location>
        <begin position="28"/>
        <end position="177"/>
    </location>
</feature>
<feature type="region of interest" description="Disordered" evidence="1">
    <location>
        <begin position="420"/>
        <end position="444"/>
    </location>
</feature>
<feature type="region of interest" description="Disordered" evidence="1">
    <location>
        <begin position="769"/>
        <end position="805"/>
    </location>
</feature>
<comment type="caution">
    <text evidence="2">The sequence shown here is derived from an EMBL/GenBank/DDBJ whole genome shotgun (WGS) entry which is preliminary data.</text>
</comment>
<feature type="compositionally biased region" description="Low complexity" evidence="1">
    <location>
        <begin position="619"/>
        <end position="630"/>
    </location>
</feature>
<evidence type="ECO:0000313" key="2">
    <source>
        <dbReference type="EMBL" id="KAK0543716.1"/>
    </source>
</evidence>
<keyword evidence="3" id="KW-1185">Reference proteome</keyword>
<feature type="compositionally biased region" description="Low complexity" evidence="1">
    <location>
        <begin position="28"/>
        <end position="43"/>
    </location>
</feature>
<gene>
    <name evidence="2" type="ORF">OC846_006315</name>
</gene>
<feature type="compositionally biased region" description="Polar residues" evidence="1">
    <location>
        <begin position="854"/>
        <end position="866"/>
    </location>
</feature>
<dbReference type="Proteomes" id="UP001176517">
    <property type="component" value="Unassembled WGS sequence"/>
</dbReference>
<feature type="compositionally biased region" description="Low complexity" evidence="1">
    <location>
        <begin position="521"/>
        <end position="542"/>
    </location>
</feature>
<feature type="region of interest" description="Disordered" evidence="1">
    <location>
        <begin position="243"/>
        <end position="276"/>
    </location>
</feature>
<dbReference type="EMBL" id="JAPDMZ010000334">
    <property type="protein sequence ID" value="KAK0543716.1"/>
    <property type="molecule type" value="Genomic_DNA"/>
</dbReference>
<accession>A0AAN6GK62</accession>
<feature type="compositionally biased region" description="Low complexity" evidence="1">
    <location>
        <begin position="773"/>
        <end position="805"/>
    </location>
</feature>
<feature type="region of interest" description="Disordered" evidence="1">
    <location>
        <begin position="483"/>
        <end position="601"/>
    </location>
</feature>
<feature type="compositionally biased region" description="Acidic residues" evidence="1">
    <location>
        <begin position="564"/>
        <end position="574"/>
    </location>
</feature>
<feature type="compositionally biased region" description="Low complexity" evidence="1">
    <location>
        <begin position="313"/>
        <end position="339"/>
    </location>
</feature>
<feature type="region of interest" description="Disordered" evidence="1">
    <location>
        <begin position="297"/>
        <end position="347"/>
    </location>
</feature>
<evidence type="ECO:0000313" key="3">
    <source>
        <dbReference type="Proteomes" id="UP001176517"/>
    </source>
</evidence>
<dbReference type="AlphaFoldDB" id="A0AAN6GK62"/>
<feature type="compositionally biased region" description="Low complexity" evidence="1">
    <location>
        <begin position="52"/>
        <end position="101"/>
    </location>
</feature>
<feature type="compositionally biased region" description="Basic and acidic residues" evidence="1">
    <location>
        <begin position="146"/>
        <end position="170"/>
    </location>
</feature>